<evidence type="ECO:0000256" key="7">
    <source>
        <dbReference type="ARBA" id="ARBA00022927"/>
    </source>
</evidence>
<dbReference type="SUPFAM" id="SSF57903">
    <property type="entry name" value="FYVE/PHD zinc finger"/>
    <property type="match status" value="1"/>
</dbReference>
<dbReference type="GO" id="GO:0051028">
    <property type="term" value="P:mRNA transport"/>
    <property type="evidence" value="ECO:0007669"/>
    <property type="project" value="UniProtKB-UniRule"/>
</dbReference>
<dbReference type="InterPro" id="IPR007527">
    <property type="entry name" value="Znf_SWIM"/>
</dbReference>
<keyword evidence="17" id="KW-1185">Reference proteome</keyword>
<dbReference type="CDD" id="cd15489">
    <property type="entry name" value="PHD_SF"/>
    <property type="match status" value="1"/>
</dbReference>
<evidence type="ECO:0000256" key="5">
    <source>
        <dbReference type="ARBA" id="ARBA00022816"/>
    </source>
</evidence>
<dbReference type="GO" id="GO:0003676">
    <property type="term" value="F:nucleic acid binding"/>
    <property type="evidence" value="ECO:0007669"/>
    <property type="project" value="InterPro"/>
</dbReference>
<evidence type="ECO:0000256" key="1">
    <source>
        <dbReference type="ARBA" id="ARBA00004567"/>
    </source>
</evidence>
<accession>A0AA41VJK9</accession>
<keyword evidence="6" id="KW-0862">Zinc</keyword>
<dbReference type="GO" id="GO:0017056">
    <property type="term" value="F:structural constituent of nuclear pore"/>
    <property type="evidence" value="ECO:0007669"/>
    <property type="project" value="TreeGrafter"/>
</dbReference>
<dbReference type="GO" id="GO:0006607">
    <property type="term" value="P:NLS-bearing protein import into nucleus"/>
    <property type="evidence" value="ECO:0007669"/>
    <property type="project" value="TreeGrafter"/>
</dbReference>
<dbReference type="PROSITE" id="PS51472">
    <property type="entry name" value="RRM_NUP35"/>
    <property type="match status" value="1"/>
</dbReference>
<evidence type="ECO:0008006" key="18">
    <source>
        <dbReference type="Google" id="ProtNLM"/>
    </source>
</evidence>
<dbReference type="FunFam" id="3.30.70.330:FF:000095">
    <property type="entry name" value="Putative Nucleoporin NUP53"/>
    <property type="match status" value="1"/>
</dbReference>
<dbReference type="GO" id="GO:0005543">
    <property type="term" value="F:phospholipid binding"/>
    <property type="evidence" value="ECO:0007669"/>
    <property type="project" value="TreeGrafter"/>
</dbReference>
<keyword evidence="9 12" id="KW-0906">Nuclear pore complex</keyword>
<keyword evidence="7" id="KW-0653">Protein transport</keyword>
<dbReference type="PANTHER" id="PTHR21527:SF6">
    <property type="entry name" value="NUCLEOPORIN NUP35"/>
    <property type="match status" value="1"/>
</dbReference>
<dbReference type="InterPro" id="IPR013083">
    <property type="entry name" value="Znf_RING/FYVE/PHD"/>
</dbReference>
<dbReference type="InterPro" id="IPR011011">
    <property type="entry name" value="Znf_FYVE_PHD"/>
</dbReference>
<keyword evidence="10 12" id="KW-0539">Nucleus</keyword>
<feature type="compositionally biased region" description="Polar residues" evidence="13">
    <location>
        <begin position="1"/>
        <end position="12"/>
    </location>
</feature>
<dbReference type="GO" id="GO:0044615">
    <property type="term" value="C:nuclear pore nuclear basket"/>
    <property type="evidence" value="ECO:0007669"/>
    <property type="project" value="TreeGrafter"/>
</dbReference>
<keyword evidence="5 12" id="KW-0509">mRNA transport</keyword>
<dbReference type="InterPro" id="IPR035979">
    <property type="entry name" value="RBD_domain_sf"/>
</dbReference>
<dbReference type="Proteomes" id="UP001177140">
    <property type="component" value="Unassembled WGS sequence"/>
</dbReference>
<evidence type="ECO:0000256" key="10">
    <source>
        <dbReference type="ARBA" id="ARBA00023242"/>
    </source>
</evidence>
<evidence type="ECO:0000256" key="12">
    <source>
        <dbReference type="PROSITE-ProRule" id="PRU00804"/>
    </source>
</evidence>
<evidence type="ECO:0000256" key="9">
    <source>
        <dbReference type="ARBA" id="ARBA00023132"/>
    </source>
</evidence>
<comment type="subcellular location">
    <subcellularLocation>
        <location evidence="1">Nucleus</location>
        <location evidence="1">Nuclear pore complex</location>
    </subcellularLocation>
</comment>
<dbReference type="CDD" id="cd12441">
    <property type="entry name" value="RRM_Nup53_like"/>
    <property type="match status" value="1"/>
</dbReference>
<dbReference type="GO" id="GO:0008270">
    <property type="term" value="F:zinc ion binding"/>
    <property type="evidence" value="ECO:0007669"/>
    <property type="project" value="UniProtKB-KW"/>
</dbReference>
<keyword evidence="3 12" id="KW-0813">Transport</keyword>
<proteinExistence type="inferred from homology"/>
<dbReference type="SUPFAM" id="SSF54928">
    <property type="entry name" value="RNA-binding domain, RBD"/>
    <property type="match status" value="1"/>
</dbReference>
<evidence type="ECO:0000259" key="14">
    <source>
        <dbReference type="PROSITE" id="PS50966"/>
    </source>
</evidence>
<feature type="region of interest" description="Disordered" evidence="13">
    <location>
        <begin position="1"/>
        <end position="35"/>
    </location>
</feature>
<evidence type="ECO:0000313" key="17">
    <source>
        <dbReference type="Proteomes" id="UP001177140"/>
    </source>
</evidence>
<dbReference type="AlphaFoldDB" id="A0AA41VJK9"/>
<dbReference type="EMBL" id="JAJJMA010235625">
    <property type="protein sequence ID" value="MCL7042467.1"/>
    <property type="molecule type" value="Genomic_DNA"/>
</dbReference>
<feature type="domain" description="RRM Nup35-type" evidence="15">
    <location>
        <begin position="77"/>
        <end position="156"/>
    </location>
</feature>
<dbReference type="GO" id="GO:0044613">
    <property type="term" value="C:nuclear pore central transport channel"/>
    <property type="evidence" value="ECO:0007669"/>
    <property type="project" value="TreeGrafter"/>
</dbReference>
<dbReference type="InterPro" id="IPR007846">
    <property type="entry name" value="RRM_NUP35_dom"/>
</dbReference>
<dbReference type="Gene3D" id="3.30.40.10">
    <property type="entry name" value="Zinc/RING finger domain, C3HC4 (zinc finger)"/>
    <property type="match status" value="1"/>
</dbReference>
<comment type="similarity">
    <text evidence="2">Belongs to the Nup35 family.</text>
</comment>
<dbReference type="GO" id="GO:0006999">
    <property type="term" value="P:nuclear pore organization"/>
    <property type="evidence" value="ECO:0007669"/>
    <property type="project" value="TreeGrafter"/>
</dbReference>
<evidence type="ECO:0000313" key="16">
    <source>
        <dbReference type="EMBL" id="MCL7042467.1"/>
    </source>
</evidence>
<gene>
    <name evidence="16" type="ORF">MKW94_018349</name>
</gene>
<dbReference type="InterPro" id="IPR012677">
    <property type="entry name" value="Nucleotide-bd_a/b_plait_sf"/>
</dbReference>
<keyword evidence="8" id="KW-0811">Translocation</keyword>
<comment type="caution">
    <text evidence="16">The sequence shown here is derived from an EMBL/GenBank/DDBJ whole genome shotgun (WGS) entry which is preliminary data.</text>
</comment>
<evidence type="ECO:0000256" key="8">
    <source>
        <dbReference type="ARBA" id="ARBA00023010"/>
    </source>
</evidence>
<keyword evidence="4 11" id="KW-0479">Metal-binding</keyword>
<evidence type="ECO:0000256" key="4">
    <source>
        <dbReference type="ARBA" id="ARBA00022771"/>
    </source>
</evidence>
<feature type="domain" description="SWIM-type" evidence="14">
    <location>
        <begin position="176"/>
        <end position="209"/>
    </location>
</feature>
<dbReference type="Gene3D" id="3.30.70.330">
    <property type="match status" value="1"/>
</dbReference>
<evidence type="ECO:0000256" key="2">
    <source>
        <dbReference type="ARBA" id="ARBA00009454"/>
    </source>
</evidence>
<protein>
    <recommendedName>
        <fullName evidence="18">RRM Nup35-type domain-containing protein</fullName>
    </recommendedName>
</protein>
<evidence type="ECO:0000256" key="11">
    <source>
        <dbReference type="PROSITE-ProRule" id="PRU00325"/>
    </source>
</evidence>
<keyword evidence="4 11" id="KW-0863">Zinc-finger</keyword>
<evidence type="ECO:0000256" key="3">
    <source>
        <dbReference type="ARBA" id="ARBA00022448"/>
    </source>
</evidence>
<dbReference type="PANTHER" id="PTHR21527">
    <property type="entry name" value="NUCLEOPORIN NUP35"/>
    <property type="match status" value="1"/>
</dbReference>
<name>A0AA41VJK9_PAPNU</name>
<feature type="compositionally biased region" description="Basic and acidic residues" evidence="13">
    <location>
        <begin position="14"/>
        <end position="35"/>
    </location>
</feature>
<dbReference type="PROSITE" id="PS50966">
    <property type="entry name" value="ZF_SWIM"/>
    <property type="match status" value="1"/>
</dbReference>
<evidence type="ECO:0000256" key="13">
    <source>
        <dbReference type="SAM" id="MobiDB-lite"/>
    </source>
</evidence>
<organism evidence="16 17">
    <name type="scientific">Papaver nudicaule</name>
    <name type="common">Iceland poppy</name>
    <dbReference type="NCBI Taxonomy" id="74823"/>
    <lineage>
        <taxon>Eukaryota</taxon>
        <taxon>Viridiplantae</taxon>
        <taxon>Streptophyta</taxon>
        <taxon>Embryophyta</taxon>
        <taxon>Tracheophyta</taxon>
        <taxon>Spermatophyta</taxon>
        <taxon>Magnoliopsida</taxon>
        <taxon>Ranunculales</taxon>
        <taxon>Papaveraceae</taxon>
        <taxon>Papaveroideae</taxon>
        <taxon>Papaver</taxon>
    </lineage>
</organism>
<reference evidence="16" key="1">
    <citation type="submission" date="2022-03" db="EMBL/GenBank/DDBJ databases">
        <title>A functionally conserved STORR gene fusion in Papaver species that diverged 16.8 million years ago.</title>
        <authorList>
            <person name="Catania T."/>
        </authorList>
    </citation>
    <scope>NUCLEOTIDE SEQUENCE</scope>
    <source>
        <strain evidence="16">S-191538</strain>
    </source>
</reference>
<dbReference type="Pfam" id="PF05172">
    <property type="entry name" value="RRM_Nup35"/>
    <property type="match status" value="1"/>
</dbReference>
<evidence type="ECO:0000259" key="15">
    <source>
        <dbReference type="PROSITE" id="PS51472"/>
    </source>
</evidence>
<evidence type="ECO:0000256" key="6">
    <source>
        <dbReference type="ARBA" id="ARBA00022833"/>
    </source>
</evidence>
<sequence>MVNTVSSETNPDIKTPKSELADTHSFDETKPDTKIPKSEMVFDTHLSDDVKLDIKPPKPEAVVKPELVENSVPAENPDEEVWVTVYGITHADEESVLVEFKKCGVILDYHSGQGNWMHILYQNQSEAQKALSMSGKKIDSHLIVGVNPLDLIEKQALNERQNKSQVFVIATTGNVYNVTLSTSTPCRCNCADLTDPPCKHILYDCPIWRKGLKPCQLADLLNMPTSVEGLAGARAREEFHRRFSPLLDEVLNDEKCPICHQYMDDAGDVVECGSCETVAHKDCLSVWRKRVAGKVHVWFPCNGLLLLCIIPGNDLLFGFTHPAKTLL</sequence>